<feature type="compositionally biased region" description="Polar residues" evidence="1">
    <location>
        <begin position="1"/>
        <end position="11"/>
    </location>
</feature>
<feature type="region of interest" description="Disordered" evidence="1">
    <location>
        <begin position="1"/>
        <end position="50"/>
    </location>
</feature>
<keyword evidence="3" id="KW-1185">Reference proteome</keyword>
<evidence type="ECO:0000256" key="1">
    <source>
        <dbReference type="SAM" id="MobiDB-lite"/>
    </source>
</evidence>
<evidence type="ECO:0000313" key="2">
    <source>
        <dbReference type="EMBL" id="KAK2162422.1"/>
    </source>
</evidence>
<dbReference type="AlphaFoldDB" id="A0AAD9K0G2"/>
<dbReference type="Proteomes" id="UP001208570">
    <property type="component" value="Unassembled WGS sequence"/>
</dbReference>
<evidence type="ECO:0000313" key="3">
    <source>
        <dbReference type="Proteomes" id="UP001208570"/>
    </source>
</evidence>
<sequence>MESIQKNNHFSSWDIPSAPDGRRKQLQSGVQQSNTVSAVLHQRTRMPPPLMSACTRKFKLTDFTSGQS</sequence>
<feature type="compositionally biased region" description="Polar residues" evidence="1">
    <location>
        <begin position="26"/>
        <end position="37"/>
    </location>
</feature>
<name>A0AAD9K0G2_9ANNE</name>
<protein>
    <submittedName>
        <fullName evidence="2">Uncharacterized protein</fullName>
    </submittedName>
</protein>
<organism evidence="2 3">
    <name type="scientific">Paralvinella palmiformis</name>
    <dbReference type="NCBI Taxonomy" id="53620"/>
    <lineage>
        <taxon>Eukaryota</taxon>
        <taxon>Metazoa</taxon>
        <taxon>Spiralia</taxon>
        <taxon>Lophotrochozoa</taxon>
        <taxon>Annelida</taxon>
        <taxon>Polychaeta</taxon>
        <taxon>Sedentaria</taxon>
        <taxon>Canalipalpata</taxon>
        <taxon>Terebellida</taxon>
        <taxon>Terebelliformia</taxon>
        <taxon>Alvinellidae</taxon>
        <taxon>Paralvinella</taxon>
    </lineage>
</organism>
<comment type="caution">
    <text evidence="2">The sequence shown here is derived from an EMBL/GenBank/DDBJ whole genome shotgun (WGS) entry which is preliminary data.</text>
</comment>
<proteinExistence type="predicted"/>
<accession>A0AAD9K0G2</accession>
<reference evidence="2" key="1">
    <citation type="journal article" date="2023" name="Mol. Biol. Evol.">
        <title>Third-Generation Sequencing Reveals the Adaptive Role of the Epigenome in Three Deep-Sea Polychaetes.</title>
        <authorList>
            <person name="Perez M."/>
            <person name="Aroh O."/>
            <person name="Sun Y."/>
            <person name="Lan Y."/>
            <person name="Juniper S.K."/>
            <person name="Young C.R."/>
            <person name="Angers B."/>
            <person name="Qian P.Y."/>
        </authorList>
    </citation>
    <scope>NUCLEOTIDE SEQUENCE</scope>
    <source>
        <strain evidence="2">P08H-3</strain>
    </source>
</reference>
<dbReference type="EMBL" id="JAODUP010000099">
    <property type="protein sequence ID" value="KAK2162422.1"/>
    <property type="molecule type" value="Genomic_DNA"/>
</dbReference>
<gene>
    <name evidence="2" type="ORF">LSH36_99g07021</name>
</gene>